<reference evidence="6" key="2">
    <citation type="submission" date="2025-08" db="UniProtKB">
        <authorList>
            <consortium name="Ensembl"/>
        </authorList>
    </citation>
    <scope>IDENTIFICATION</scope>
</reference>
<feature type="domain" description="Ig-like" evidence="4">
    <location>
        <begin position="1056"/>
        <end position="1144"/>
    </location>
</feature>
<dbReference type="InterPro" id="IPR007110">
    <property type="entry name" value="Ig-like_dom"/>
</dbReference>
<dbReference type="InterPro" id="IPR036179">
    <property type="entry name" value="Ig-like_dom_sf"/>
</dbReference>
<reference evidence="6 7" key="1">
    <citation type="submission" date="2020-10" db="EMBL/GenBank/DDBJ databases">
        <title>Pygocentrus nattereri (red-bellied piranha) genome, fPygNat1, primary haplotype.</title>
        <authorList>
            <person name="Myers G."/>
            <person name="Meyer A."/>
            <person name="Karagic N."/>
            <person name="Pippel M."/>
            <person name="Winkler S."/>
            <person name="Tracey A."/>
            <person name="Wood J."/>
            <person name="Formenti G."/>
            <person name="Howe K."/>
            <person name="Fedrigo O."/>
            <person name="Jarvis E.D."/>
        </authorList>
    </citation>
    <scope>NUCLEOTIDE SEQUENCE [LARGE SCALE GENOMIC DNA]</scope>
</reference>
<dbReference type="InterPro" id="IPR003598">
    <property type="entry name" value="Ig_sub2"/>
</dbReference>
<dbReference type="FunFam" id="2.60.40.10:FF:000060">
    <property type="entry name" value="Myosin-binding protein C, slow type"/>
    <property type="match status" value="1"/>
</dbReference>
<dbReference type="Pfam" id="PF18362">
    <property type="entry name" value="THB"/>
    <property type="match status" value="1"/>
</dbReference>
<dbReference type="Pfam" id="PF00041">
    <property type="entry name" value="fn3"/>
    <property type="match status" value="2"/>
</dbReference>
<evidence type="ECO:0000259" key="5">
    <source>
        <dbReference type="PROSITE" id="PS50853"/>
    </source>
</evidence>
<dbReference type="InterPro" id="IPR040849">
    <property type="entry name" value="MyBP-C_THB"/>
</dbReference>
<keyword evidence="2" id="KW-0393">Immunoglobulin domain</keyword>
<dbReference type="GO" id="GO:0045214">
    <property type="term" value="P:sarcomere organization"/>
    <property type="evidence" value="ECO:0007669"/>
    <property type="project" value="TreeGrafter"/>
</dbReference>
<evidence type="ECO:0000313" key="6">
    <source>
        <dbReference type="Ensembl" id="ENSPNAP00000071837.1"/>
    </source>
</evidence>
<dbReference type="CDD" id="cd00063">
    <property type="entry name" value="FN3"/>
    <property type="match status" value="3"/>
</dbReference>
<dbReference type="InterPro" id="IPR013783">
    <property type="entry name" value="Ig-like_fold"/>
</dbReference>
<dbReference type="FunFam" id="2.60.40.10:FF:001231">
    <property type="entry name" value="Immunoglobulin-like and fibronectin type III domain containing 1"/>
    <property type="match status" value="1"/>
</dbReference>
<keyword evidence="7" id="KW-1185">Reference proteome</keyword>
<dbReference type="PANTHER" id="PTHR13817:SF180">
    <property type="entry name" value="IMMUNOGLOBULIN-LIKE AND FIBRONECTIN TYPE III DOMAIN-CONTAINING 1, TANDEM DUPLICATE 3-RELATED"/>
    <property type="match status" value="1"/>
</dbReference>
<dbReference type="InterPro" id="IPR036116">
    <property type="entry name" value="FN3_sf"/>
</dbReference>
<dbReference type="PANTHER" id="PTHR13817">
    <property type="entry name" value="TITIN"/>
    <property type="match status" value="1"/>
</dbReference>
<dbReference type="InterPro" id="IPR013098">
    <property type="entry name" value="Ig_I-set"/>
</dbReference>
<dbReference type="InterPro" id="IPR050964">
    <property type="entry name" value="Striated_Muscle_Regulatory"/>
</dbReference>
<dbReference type="InterPro" id="IPR003599">
    <property type="entry name" value="Ig_sub"/>
</dbReference>
<keyword evidence="1" id="KW-0677">Repeat</keyword>
<feature type="domain" description="Ig-like" evidence="4">
    <location>
        <begin position="852"/>
        <end position="938"/>
    </location>
</feature>
<organism evidence="6 7">
    <name type="scientific">Pygocentrus nattereri</name>
    <name type="common">Red-bellied piranha</name>
    <dbReference type="NCBI Taxonomy" id="42514"/>
    <lineage>
        <taxon>Eukaryota</taxon>
        <taxon>Metazoa</taxon>
        <taxon>Chordata</taxon>
        <taxon>Craniata</taxon>
        <taxon>Vertebrata</taxon>
        <taxon>Euteleostomi</taxon>
        <taxon>Actinopterygii</taxon>
        <taxon>Neopterygii</taxon>
        <taxon>Teleostei</taxon>
        <taxon>Ostariophysi</taxon>
        <taxon>Characiformes</taxon>
        <taxon>Characoidei</taxon>
        <taxon>Pygocentrus</taxon>
    </lineage>
</organism>
<dbReference type="SMART" id="SM00408">
    <property type="entry name" value="IGc2"/>
    <property type="match status" value="3"/>
</dbReference>
<dbReference type="FunFam" id="2.60.40.10:FF:001401">
    <property type="entry name" value="immunoglobulin-like and fibronectin type III domain-containing protein 1"/>
    <property type="match status" value="1"/>
</dbReference>
<dbReference type="SMART" id="SM00409">
    <property type="entry name" value="IG"/>
    <property type="match status" value="7"/>
</dbReference>
<feature type="domain" description="Fibronectin type-III" evidence="5">
    <location>
        <begin position="751"/>
        <end position="848"/>
    </location>
</feature>
<feature type="domain" description="Fibronectin type-III" evidence="5">
    <location>
        <begin position="653"/>
        <end position="748"/>
    </location>
</feature>
<evidence type="ECO:0008006" key="8">
    <source>
        <dbReference type="Google" id="ProtNLM"/>
    </source>
</evidence>
<dbReference type="AlphaFoldDB" id="A0AAR2LB04"/>
<evidence type="ECO:0000256" key="2">
    <source>
        <dbReference type="ARBA" id="ARBA00023319"/>
    </source>
</evidence>
<dbReference type="GeneTree" id="ENSGT00940000160123"/>
<protein>
    <recommendedName>
        <fullName evidence="8">Immunoglobulin like and fibronectin type III domain containing 1, tandem duplicate 1</fullName>
    </recommendedName>
</protein>
<evidence type="ECO:0000313" key="7">
    <source>
        <dbReference type="Proteomes" id="UP001501920"/>
    </source>
</evidence>
<feature type="domain" description="Fibronectin type-III" evidence="5">
    <location>
        <begin position="943"/>
        <end position="1037"/>
    </location>
</feature>
<dbReference type="FunFam" id="2.60.40.10:FF:002294">
    <property type="entry name" value="Immunoglobulin-like and fibronectin type III domain-containing 1, tandem duplicate 3"/>
    <property type="match status" value="1"/>
</dbReference>
<dbReference type="PROSITE" id="PS50853">
    <property type="entry name" value="FN3"/>
    <property type="match status" value="3"/>
</dbReference>
<dbReference type="FunFam" id="2.60.40.10:FF:001097">
    <property type="entry name" value="Immunoglobulin-like and fibronectin type III domain-containing protein 1"/>
    <property type="match status" value="1"/>
</dbReference>
<evidence type="ECO:0000259" key="4">
    <source>
        <dbReference type="PROSITE" id="PS50835"/>
    </source>
</evidence>
<dbReference type="SUPFAM" id="SSF48726">
    <property type="entry name" value="Immunoglobulin"/>
    <property type="match status" value="7"/>
</dbReference>
<evidence type="ECO:0000256" key="3">
    <source>
        <dbReference type="SAM" id="Coils"/>
    </source>
</evidence>
<feature type="coiled-coil region" evidence="3">
    <location>
        <begin position="415"/>
        <end position="454"/>
    </location>
</feature>
<feature type="domain" description="Ig-like" evidence="4">
    <location>
        <begin position="32"/>
        <end position="120"/>
    </location>
</feature>
<feature type="coiled-coil region" evidence="3">
    <location>
        <begin position="180"/>
        <end position="207"/>
    </location>
</feature>
<dbReference type="Gene3D" id="2.60.40.10">
    <property type="entry name" value="Immunoglobulins"/>
    <property type="match status" value="10"/>
</dbReference>
<proteinExistence type="predicted"/>
<feature type="domain" description="Ig-like" evidence="4">
    <location>
        <begin position="461"/>
        <end position="547"/>
    </location>
</feature>
<dbReference type="SMART" id="SM00060">
    <property type="entry name" value="FN3"/>
    <property type="match status" value="3"/>
</dbReference>
<keyword evidence="3" id="KW-0175">Coiled coil</keyword>
<name>A0AAR2LB04_PYGNA</name>
<dbReference type="FunFam" id="2.60.40.10:FF:001438">
    <property type="entry name" value="Immunoglobulin-like and fibronectin type III domain-containing protein 1"/>
    <property type="match status" value="1"/>
</dbReference>
<dbReference type="Ensembl" id="ENSPNAT00000055882.1">
    <property type="protein sequence ID" value="ENSPNAP00000071837.1"/>
    <property type="gene ID" value="ENSPNAG00000010528.2"/>
</dbReference>
<dbReference type="InterPro" id="IPR003961">
    <property type="entry name" value="FN3_dom"/>
</dbReference>
<reference evidence="6" key="3">
    <citation type="submission" date="2025-09" db="UniProtKB">
        <authorList>
            <consortium name="Ensembl"/>
        </authorList>
    </citation>
    <scope>IDENTIFICATION</scope>
</reference>
<evidence type="ECO:0000256" key="1">
    <source>
        <dbReference type="ARBA" id="ARBA00022737"/>
    </source>
</evidence>
<dbReference type="FunFam" id="2.60.40.10:FF:001232">
    <property type="entry name" value="Immunoglobulin-like and fibronectin type III domain-containing 1"/>
    <property type="match status" value="1"/>
</dbReference>
<dbReference type="GO" id="GO:0031430">
    <property type="term" value="C:M band"/>
    <property type="evidence" value="ECO:0007669"/>
    <property type="project" value="TreeGrafter"/>
</dbReference>
<dbReference type="PROSITE" id="PS50835">
    <property type="entry name" value="IG_LIKE"/>
    <property type="match status" value="4"/>
</dbReference>
<dbReference type="Pfam" id="PF07679">
    <property type="entry name" value="I-set"/>
    <property type="match status" value="6"/>
</dbReference>
<sequence>MWLFLGIKRRSKVPGVMITQYIEELPEGKSTPDFTRKPIALTIQEGKLAIFKAIVIGDPKPTVAWKRAKGEMNDPQKFQNKYDPTSNEHTLEVVSGDEADTYKCYAINEYGKAVCTVVLNVIEVGFKKSKEMKKAEERIAGKKVEDKKDGEIDEAVWDLLLSADKKDYERICAEYGITDFRGMLKKLNELKREREEEQAQFIQHLTNLKPIEVKSEDAASFELDLELKDPSSRIFLYKDGVMIPYSKEGDSDMRHYLKQVGKKYVFTVKNLSPDDAGIYQVDVEGVNIFSTDFKIPPVDFVVKIEEVKAEERQDAIFECVTSLPMNQIVWTLKNSPLSNSDKHEITVSDDKLIHRLKIIDCMPVDAGIYTALAGIKSCSAWLVVEADKQGAKGKKVARKTTQAGGSGADLSKIASEQQEKNKKEMAEALEAAKKAQAEKEAAAAKARAEAQAAASKSIADPGVHFSAGLEDCKAIVGEAAELVCKLSSADCKGVWYRDGQEITGSTEGMTISKEGPTHKLKIHKVTDEFAGKYKFEADGRKTEAVIVVEDPPRFDAKEIEAFATPTVIKNNQRASFKISYIGREPTKVQWYKEGEELTPDINCRIDTEEGHSCLRLNKLQRKDSGEIKAKIKNEFGTAEVVTNLVVLDKPTPPLGPLEIVEASSNCVEIKWRPPKDDGGCPIAHYILERNQVGRNTWKKIGLIPSEAHYKDTDVDHGKRYCYRIRAETPEGVSDVYETEDVQAGTRAYPGPPSAPKVISAFKDCITLSWVPPTNTGGTNLLGYNLEKRKKGSNLWGLINPPEEPIRTKKYECRDVVEGMEYEFRVSAINISGAGEPSTPSEFVFARDPKSKPSFMKSFMVVRAGNSTRFNVNFVASPWPEVIWLKDGAPVSKRVTISNAEGGSQILIPSAERSDSGIYTIIVKNIVGQETFSTEIRVTDEPKPPGLVELDENVPRTVTVSWEASQDEKRDDRLYYMVMKRDSSKRTWHTVADHIFNNRFTVCNIMPGREYQFRVYAKNDMGQSAPSESQKWLISEKKEKFTLVLPESKTCNLERPPKFLVPLKLHTAPDGYECYMSCAVRGDPTPHVTWYRNNISLNTNTNYHITNTCGVCSMLILRVGPKDMGEYKVVAENQLGRAECSTKLTVRGETFKPPFLSTQETESHSLYTYTYT</sequence>
<accession>A0AAR2LB04</accession>
<dbReference type="Proteomes" id="UP001501920">
    <property type="component" value="Chromosome 26"/>
</dbReference>
<dbReference type="SUPFAM" id="SSF49265">
    <property type="entry name" value="Fibronectin type III"/>
    <property type="match status" value="2"/>
</dbReference>